<dbReference type="PANTHER" id="PTHR21499:SF40">
    <property type="entry name" value="ASPARTATE KINASE"/>
    <property type="match status" value="1"/>
</dbReference>
<dbReference type="SMR" id="A0A1D6LFA2"/>
<dbReference type="Gene3D" id="1.10.510.10">
    <property type="entry name" value="Transferase(Phosphotransferase) domain 1"/>
    <property type="match status" value="1"/>
</dbReference>
<dbReference type="InterPro" id="IPR036393">
    <property type="entry name" value="AceGlu_kinase-like_sf"/>
</dbReference>
<feature type="compositionally biased region" description="Basic and acidic residues" evidence="2">
    <location>
        <begin position="144"/>
        <end position="153"/>
    </location>
</feature>
<keyword evidence="3" id="KW-0472">Membrane</keyword>
<dbReference type="AlphaFoldDB" id="A0A1D6LFA2"/>
<evidence type="ECO:0000313" key="4">
    <source>
        <dbReference type="EMBL" id="AQK78622.1"/>
    </source>
</evidence>
<feature type="region of interest" description="Disordered" evidence="2">
    <location>
        <begin position="134"/>
        <end position="153"/>
    </location>
</feature>
<organism evidence="4">
    <name type="scientific">Zea mays</name>
    <name type="common">Maize</name>
    <dbReference type="NCBI Taxonomy" id="4577"/>
    <lineage>
        <taxon>Eukaryota</taxon>
        <taxon>Viridiplantae</taxon>
        <taxon>Streptophyta</taxon>
        <taxon>Embryophyta</taxon>
        <taxon>Tracheophyta</taxon>
        <taxon>Spermatophyta</taxon>
        <taxon>Magnoliopsida</taxon>
        <taxon>Liliopsida</taxon>
        <taxon>Poales</taxon>
        <taxon>Poaceae</taxon>
        <taxon>PACMAD clade</taxon>
        <taxon>Panicoideae</taxon>
        <taxon>Andropogonodae</taxon>
        <taxon>Andropogoneae</taxon>
        <taxon>Tripsacinae</taxon>
        <taxon>Zea</taxon>
    </lineage>
</organism>
<dbReference type="ExpressionAtlas" id="A0A1D6LFA2">
    <property type="expression patterns" value="baseline and differential"/>
</dbReference>
<keyword evidence="3" id="KW-0812">Transmembrane</keyword>
<evidence type="ECO:0000256" key="3">
    <source>
        <dbReference type="SAM" id="Phobius"/>
    </source>
</evidence>
<keyword evidence="3" id="KW-1133">Transmembrane helix</keyword>
<reference evidence="4" key="1">
    <citation type="submission" date="2015-12" db="EMBL/GenBank/DDBJ databases">
        <title>Update maize B73 reference genome by single molecule sequencing technologies.</title>
        <authorList>
            <consortium name="Maize Genome Sequencing Project"/>
            <person name="Ware D."/>
        </authorList>
    </citation>
    <scope>NUCLEOTIDE SEQUENCE</scope>
    <source>
        <tissue evidence="4">Seedling</tissue>
    </source>
</reference>
<comment type="similarity">
    <text evidence="1">Belongs to the aspartokinase family.</text>
</comment>
<dbReference type="GO" id="GO:0016301">
    <property type="term" value="F:kinase activity"/>
    <property type="evidence" value="ECO:0007669"/>
    <property type="project" value="UniProtKB-KW"/>
</dbReference>
<dbReference type="InParanoid" id="A0A1D6LFA2"/>
<accession>A0A1D6LFA2</accession>
<evidence type="ECO:0000256" key="1">
    <source>
        <dbReference type="ARBA" id="ARBA00010122"/>
    </source>
</evidence>
<dbReference type="InterPro" id="IPR045865">
    <property type="entry name" value="ACT-like_dom_sf"/>
</dbReference>
<dbReference type="SUPFAM" id="SSF53633">
    <property type="entry name" value="Carbamate kinase-like"/>
    <property type="match status" value="1"/>
</dbReference>
<proteinExistence type="inferred from homology"/>
<keyword evidence="4" id="KW-0808">Transferase</keyword>
<protein>
    <submittedName>
        <fullName evidence="4">Aspartokinase 1 chloroplastic</fullName>
    </submittedName>
</protein>
<evidence type="ECO:0000256" key="2">
    <source>
        <dbReference type="SAM" id="MobiDB-lite"/>
    </source>
</evidence>
<dbReference type="SUPFAM" id="SSF55021">
    <property type="entry name" value="ACT-like"/>
    <property type="match status" value="1"/>
</dbReference>
<sequence length="304" mass="34775">MKTQKISKLLSKRFTPPVWNKHKEPREVNMFVDLLLLEVLADKGYDGMATDVWPYGIILFVLMAGYLPFDDANLMRLYKLICHATFSCPPWFSSGARKIIKHIIDPNPDLAKQWACYNLLKEHRDIQVLYHNDRVKDSPSTNGSKEHQGRRPTLDCKRARFAMKDTGRLFTPMQVLHPQSMRPAREGDIPVMVKNSYNAKAPGTIITRQRDMDKVVLTSIVLKSNVTMLDIVSTRMLGQYGFLARVFAIFEDLCIYVDCVATSEELDHVVEELEKIAIVRLLQQRAIISLIGNVEQSSLILQKV</sequence>
<name>A0A1D6LFA2_MAIZE</name>
<dbReference type="FunFam" id="3.30.70.260:FF:000099">
    <property type="entry name" value="Aspartokinase"/>
    <property type="match status" value="1"/>
</dbReference>
<dbReference type="Gene3D" id="3.40.1160.10">
    <property type="entry name" value="Acetylglutamate kinase-like"/>
    <property type="match status" value="1"/>
</dbReference>
<feature type="transmembrane region" description="Helical" evidence="3">
    <location>
        <begin position="52"/>
        <end position="69"/>
    </location>
</feature>
<dbReference type="EMBL" id="CM000782">
    <property type="protein sequence ID" value="AQK78622.1"/>
    <property type="molecule type" value="Genomic_DNA"/>
</dbReference>
<dbReference type="Gene3D" id="3.30.70.260">
    <property type="match status" value="2"/>
</dbReference>
<dbReference type="STRING" id="4577.A0A1D6LFA2"/>
<dbReference type="SUPFAM" id="SSF56112">
    <property type="entry name" value="Protein kinase-like (PK-like)"/>
    <property type="match status" value="1"/>
</dbReference>
<keyword evidence="4" id="KW-0418">Kinase</keyword>
<gene>
    <name evidence="4" type="ORF">ZEAMMB73_Zm00001d035282</name>
</gene>
<dbReference type="PANTHER" id="PTHR21499">
    <property type="entry name" value="ASPARTATE KINASE"/>
    <property type="match status" value="1"/>
</dbReference>
<dbReference type="InterPro" id="IPR011009">
    <property type="entry name" value="Kinase-like_dom_sf"/>
</dbReference>